<evidence type="ECO:0000313" key="7">
    <source>
        <dbReference type="Proteomes" id="UP000663860"/>
    </source>
</evidence>
<evidence type="ECO:0000313" key="6">
    <source>
        <dbReference type="EMBL" id="CAF1245767.1"/>
    </source>
</evidence>
<name>A0A814ZMB1_9BILA</name>
<feature type="compositionally biased region" description="Basic and acidic residues" evidence="3">
    <location>
        <begin position="317"/>
        <end position="369"/>
    </location>
</feature>
<feature type="compositionally biased region" description="Basic and acidic residues" evidence="3">
    <location>
        <begin position="400"/>
        <end position="412"/>
    </location>
</feature>
<dbReference type="Pfam" id="PF14214">
    <property type="entry name" value="Helitron_like_N"/>
    <property type="match status" value="1"/>
</dbReference>
<dbReference type="Gene3D" id="3.90.70.80">
    <property type="match status" value="2"/>
</dbReference>
<feature type="compositionally biased region" description="Basic and acidic residues" evidence="3">
    <location>
        <begin position="1322"/>
        <end position="1332"/>
    </location>
</feature>
<evidence type="ECO:0000259" key="5">
    <source>
        <dbReference type="Pfam" id="PF20209"/>
    </source>
</evidence>
<feature type="domain" description="DUF6570" evidence="5">
    <location>
        <begin position="1521"/>
        <end position="1658"/>
    </location>
</feature>
<evidence type="ECO:0000256" key="3">
    <source>
        <dbReference type="SAM" id="MobiDB-lite"/>
    </source>
</evidence>
<gene>
    <name evidence="6" type="ORF">IZO911_LOCUS31058</name>
</gene>
<feature type="region of interest" description="Disordered" evidence="3">
    <location>
        <begin position="258"/>
        <end position="295"/>
    </location>
</feature>
<dbReference type="CDD" id="cd22791">
    <property type="entry name" value="OTU_VRTN"/>
    <property type="match status" value="2"/>
</dbReference>
<feature type="compositionally biased region" description="Basic and acidic residues" evidence="3">
    <location>
        <begin position="377"/>
        <end position="389"/>
    </location>
</feature>
<sequence>MNDISTNRNQIGVAGLHTCQHQPCSCERATRTNQFLQLLNRLAVASTATDYEEQISATIATICADETLVLPLRLFLPNEFDELKHTIDTIAQQYLKQASKSVQHLIPLRSLADGNCLFNSVVSLVPDSGVSAVELRVRTIIELVKNRTYYDNQFSHLVGPFNEAIRRTCNNNNFSELYEVVALGNALRCEVQSVYPYIDYRGEMDKMNAVYKPLDISAPNNGRLIIFWTNSEDEVTTKNRPGSGGVWSPNHFVPLIRPCETPESPQKTTIKNNKVTSVRSPEFSPPPNIRKRKTSFSLVEASLSDLETNDVRRKRQERTTANEQKRKDRLIADRLRKRNSRENESEEQRQRRLATDRLSKRTAREKESEDQQQLRLATDRLSKRNARENESEDQQQLRLATDRLSKRNARENESEDQQQLRLATDRLSKRNAREKGSEGQQQLRLTSDRLSKSTARENETNKMWIGDVPLELQQLTIAEEKLISLYRHNSCVIKLQSPFHHHSTAQTALKGNVITFMHNMPNIVTSLPLDVEDLSDTLKIIFIGAHTPDRVQLRRVCGVRRQKIRNALIWLKNHNYMYQMIPINIAKLPEDDVPESIWTTLERIENSIDGNAERTGFTVDPLTHATDQGESNITNICPMSTSAVLDVNGTTISSEDIGVHLLHRVSNNLSNSSSESPDKSAEDEDNIYMIPRSHMPINDCFNPELLLGLYPTLFPYGCGAPQDPSRPVSVSLEQHIRYLLAYDDQRFEKHHSFLFVLFNIMQRRQACWNATFMASRPYFQDAASDLQTLTKMRTTIDQLYPDIWLQVFEYFNALELCFSLMHITKQADDVLFNINHRFRLRELVLDTHVRILPEELLLNHVISLELHQNSHLDNIQQCLELRSLKLIGHPQWIISILRKISQVNSKLEQLSLVVPGIGLLHNLFASIAPLLSLRRLEIYGDQLEERIKNGTSFLTQTKIERFILHSCSPMSWNDLSSMLPVASTAIDYEEQISATVATICADEILVSPLRLFWPNEFDERMHTIDTIAQQYLKQASRSVQHLIPLSSLADGNCLFNSVVSLVPDSGVSAVELRVRTIIELVKNRTYYDNQFSNVVGPFNEAIQRTCNNYSFSELYEVVALGNALRCEVQSVYPYIDYRVEMNIMNAVYKPLDISALNNGRLIIFWTNSEDEVTTKHRPGSGGVWSPNHFVPLVRPCETPESPRKTTIKNNKVASVRSAEFSPPPNTRKHKTSFSLTEESLSNLEINDTQRKRQERIIANEQQRKERLTADRLRKRNARENESEEQRQLRLATDRLSKRIAKENESEDQQQLRLAADQLSKSTARENESENQRRLRLSHQQKRSARKKLCRSQQRGRLLTSGKHQSDAIRSVDRQGSRRKSTEVINLQRQQQLLEKEQQVLLDQYVWPTAIPTQLKNYCLHDFSNHTSMSVLRQSTCIVCNIRAFANTMKVYALQDILNVDKLSSPTDLINIISKAQQVAQEEIDEHSNTFSLSNAVFYKKGYNIAEKTGNICQQCYSALSKDKIPMFSVANKMWIGDVPLELQQLTIAEEKLISLYRHSSCVIKLQSPFHHHSTAQAALKGNVITFMHNMPNIVTSLPLDVEDLSDTLKIVFIGAHTPDRVQLRRICGVRRQKIRNALIWLKNHNYMYRMIPINEVNIAKLPEDDVPESIWTTLERIENANDGNAERASFTVDPLTHATAQGESNVTNICPMSTSAVLDVNGTTISSEDIGVHLLHRVSNNLSNLPSDSLEKSAEDQDNVYMIPTSHIPINDCFNPELLLGLYPTLFPYGCGAPQDPSRPASVSLEQHIRYLLAYDDQRFEKHHSFLFVLFNIMQRRQACWNATLMASRPYFQDAASDLQTLTSKEIEAALITINKKTFSSVDNPRINMLMRQIKTVGGNVMGSAYSRAALRNQIHGLIFNQGLPSIFMTINPADIHRRVALYFAGVNLDLDTIIPEIIPSTYERAQIIASHPVATARFFNVLISSILKCMVEKGVLGPIKAYFGTVENQGRGSLHLHILMWLDHDLTPSQLKESVQNEEFRKGLLNYLEDIVKQDLSNFDISGTNGKAIFITFV</sequence>
<dbReference type="GO" id="GO:0000785">
    <property type="term" value="C:chromatin"/>
    <property type="evidence" value="ECO:0007669"/>
    <property type="project" value="TreeGrafter"/>
</dbReference>
<feature type="compositionally biased region" description="Basic and acidic residues" evidence="3">
    <location>
        <begin position="1363"/>
        <end position="1381"/>
    </location>
</feature>
<feature type="compositionally biased region" description="Basic residues" evidence="3">
    <location>
        <begin position="1333"/>
        <end position="1349"/>
    </location>
</feature>
<comment type="similarity">
    <text evidence="1">Belongs to the vertnin family.</text>
</comment>
<reference evidence="6" key="1">
    <citation type="submission" date="2021-02" db="EMBL/GenBank/DDBJ databases">
        <authorList>
            <person name="Nowell W R."/>
        </authorList>
    </citation>
    <scope>NUCLEOTIDE SEQUENCE</scope>
</reference>
<organism evidence="6 7">
    <name type="scientific">Adineta steineri</name>
    <dbReference type="NCBI Taxonomy" id="433720"/>
    <lineage>
        <taxon>Eukaryota</taxon>
        <taxon>Metazoa</taxon>
        <taxon>Spiralia</taxon>
        <taxon>Gnathifera</taxon>
        <taxon>Rotifera</taxon>
        <taxon>Eurotatoria</taxon>
        <taxon>Bdelloidea</taxon>
        <taxon>Adinetida</taxon>
        <taxon>Adinetidae</taxon>
        <taxon>Adineta</taxon>
    </lineage>
</organism>
<dbReference type="InterPro" id="IPR047273">
    <property type="entry name" value="VRTN_OTU_dom"/>
</dbReference>
<dbReference type="GO" id="GO:0006357">
    <property type="term" value="P:regulation of transcription by RNA polymerase II"/>
    <property type="evidence" value="ECO:0007669"/>
    <property type="project" value="TreeGrafter"/>
</dbReference>
<accession>A0A814ZMB1</accession>
<feature type="domain" description="Helitron helicase-like" evidence="4">
    <location>
        <begin position="1808"/>
        <end position="2021"/>
    </location>
</feature>
<dbReference type="PANTHER" id="PTHR16081">
    <property type="entry name" value="VERTNIN"/>
    <property type="match status" value="1"/>
</dbReference>
<feature type="region of interest" description="Disordered" evidence="3">
    <location>
        <begin position="1316"/>
        <end position="1382"/>
    </location>
</feature>
<dbReference type="InterPro" id="IPR038822">
    <property type="entry name" value="Vertnin-like"/>
</dbReference>
<feature type="region of interest" description="Disordered" evidence="3">
    <location>
        <begin position="1195"/>
        <end position="1237"/>
    </location>
</feature>
<dbReference type="EMBL" id="CAJNOE010000499">
    <property type="protein sequence ID" value="CAF1245767.1"/>
    <property type="molecule type" value="Genomic_DNA"/>
</dbReference>
<protein>
    <recommendedName>
        <fullName evidence="2">Vertnin</fullName>
    </recommendedName>
</protein>
<feature type="compositionally biased region" description="Basic and acidic residues" evidence="3">
    <location>
        <begin position="446"/>
        <end position="457"/>
    </location>
</feature>
<dbReference type="InterPro" id="IPR046700">
    <property type="entry name" value="DUF6570"/>
</dbReference>
<proteinExistence type="inferred from homology"/>
<evidence type="ECO:0000259" key="4">
    <source>
        <dbReference type="Pfam" id="PF14214"/>
    </source>
</evidence>
<feature type="region of interest" description="Disordered" evidence="3">
    <location>
        <begin position="309"/>
        <end position="457"/>
    </location>
</feature>
<dbReference type="Pfam" id="PF20209">
    <property type="entry name" value="DUF6570"/>
    <property type="match status" value="2"/>
</dbReference>
<feature type="region of interest" description="Disordered" evidence="3">
    <location>
        <begin position="1267"/>
        <end position="1289"/>
    </location>
</feature>
<feature type="compositionally biased region" description="Polar residues" evidence="3">
    <location>
        <begin position="263"/>
        <end position="279"/>
    </location>
</feature>
<feature type="domain" description="DUF6570" evidence="5">
    <location>
        <begin position="460"/>
        <end position="584"/>
    </location>
</feature>
<evidence type="ECO:0000256" key="2">
    <source>
        <dbReference type="ARBA" id="ARBA00020188"/>
    </source>
</evidence>
<dbReference type="Proteomes" id="UP000663860">
    <property type="component" value="Unassembled WGS sequence"/>
</dbReference>
<comment type="caution">
    <text evidence="6">The sequence shown here is derived from an EMBL/GenBank/DDBJ whole genome shotgun (WGS) entry which is preliminary data.</text>
</comment>
<evidence type="ECO:0000256" key="1">
    <source>
        <dbReference type="ARBA" id="ARBA00007290"/>
    </source>
</evidence>
<dbReference type="InterPro" id="IPR025476">
    <property type="entry name" value="Helitron_helicase-like"/>
</dbReference>
<dbReference type="PANTHER" id="PTHR16081:SF0">
    <property type="entry name" value="VERTNIN"/>
    <property type="match status" value="1"/>
</dbReference>
<feature type="compositionally biased region" description="Basic and acidic residues" evidence="3">
    <location>
        <begin position="423"/>
        <end position="437"/>
    </location>
</feature>